<comment type="similarity">
    <text evidence="1">Belongs to the ABITRAM family.</text>
</comment>
<dbReference type="PANTHER" id="PTHR13651:SF0">
    <property type="entry name" value="PROTEIN ABITRAM"/>
    <property type="match status" value="1"/>
</dbReference>
<dbReference type="InterPro" id="IPR033753">
    <property type="entry name" value="GCV_H/Fam206"/>
</dbReference>
<keyword evidence="6" id="KW-1185">Reference proteome</keyword>
<dbReference type="GO" id="GO:0030027">
    <property type="term" value="C:lamellipodium"/>
    <property type="evidence" value="ECO:0007669"/>
    <property type="project" value="TreeGrafter"/>
</dbReference>
<proteinExistence type="inferred from homology"/>
<dbReference type="GO" id="GO:0032433">
    <property type="term" value="C:filopodium tip"/>
    <property type="evidence" value="ECO:0007669"/>
    <property type="project" value="TreeGrafter"/>
</dbReference>
<dbReference type="Gene3D" id="2.40.50.100">
    <property type="match status" value="1"/>
</dbReference>
<feature type="region of interest" description="Disordered" evidence="4">
    <location>
        <begin position="43"/>
        <end position="68"/>
    </location>
</feature>
<organism evidence="5 6">
    <name type="scientific">Cherax quadricarinatus</name>
    <name type="common">Australian red claw crayfish</name>
    <dbReference type="NCBI Taxonomy" id="27406"/>
    <lineage>
        <taxon>Eukaryota</taxon>
        <taxon>Metazoa</taxon>
        <taxon>Ecdysozoa</taxon>
        <taxon>Arthropoda</taxon>
        <taxon>Crustacea</taxon>
        <taxon>Multicrustacea</taxon>
        <taxon>Malacostraca</taxon>
        <taxon>Eumalacostraca</taxon>
        <taxon>Eucarida</taxon>
        <taxon>Decapoda</taxon>
        <taxon>Pleocyemata</taxon>
        <taxon>Astacidea</taxon>
        <taxon>Parastacoidea</taxon>
        <taxon>Parastacidae</taxon>
        <taxon>Cherax</taxon>
    </lineage>
</organism>
<dbReference type="GO" id="GO:0003785">
    <property type="term" value="F:actin monomer binding"/>
    <property type="evidence" value="ECO:0007669"/>
    <property type="project" value="TreeGrafter"/>
</dbReference>
<reference evidence="5" key="2">
    <citation type="submission" date="2024-01" db="EMBL/GenBank/DDBJ databases">
        <authorList>
            <person name="He J."/>
            <person name="Wang M."/>
            <person name="Zheng J."/>
            <person name="Liu Z."/>
        </authorList>
    </citation>
    <scope>NUCLEOTIDE SEQUENCE</scope>
    <source>
        <strain evidence="5">ZL_2023a</strain>
        <tissue evidence="5">Muscle</tissue>
    </source>
</reference>
<dbReference type="EMBL" id="JARKIK010000035">
    <property type="protein sequence ID" value="KAK8739706.1"/>
    <property type="molecule type" value="Genomic_DNA"/>
</dbReference>
<gene>
    <name evidence="5" type="ORF">OTU49_003155</name>
</gene>
<dbReference type="AlphaFoldDB" id="A0AAW0X5S3"/>
<dbReference type="SUPFAM" id="SSF51230">
    <property type="entry name" value="Single hybrid motif"/>
    <property type="match status" value="1"/>
</dbReference>
<dbReference type="GO" id="GO:0051015">
    <property type="term" value="F:actin filament binding"/>
    <property type="evidence" value="ECO:0007669"/>
    <property type="project" value="TreeGrafter"/>
</dbReference>
<dbReference type="InterPro" id="IPR039169">
    <property type="entry name" value="Abitram"/>
</dbReference>
<dbReference type="InterPro" id="IPR011053">
    <property type="entry name" value="Single_hybrid_motif"/>
</dbReference>
<dbReference type="GO" id="GO:0030425">
    <property type="term" value="C:dendrite"/>
    <property type="evidence" value="ECO:0007669"/>
    <property type="project" value="TreeGrafter"/>
</dbReference>
<dbReference type="PANTHER" id="PTHR13651">
    <property type="entry name" value="PROTEIN ABITRAM"/>
    <property type="match status" value="1"/>
</dbReference>
<dbReference type="GO" id="GO:0030833">
    <property type="term" value="P:regulation of actin filament polymerization"/>
    <property type="evidence" value="ECO:0007669"/>
    <property type="project" value="TreeGrafter"/>
</dbReference>
<accession>A0AAW0X5S3</accession>
<dbReference type="GO" id="GO:0005634">
    <property type="term" value="C:nucleus"/>
    <property type="evidence" value="ECO:0007669"/>
    <property type="project" value="TreeGrafter"/>
</dbReference>
<dbReference type="EMBL" id="JARKIK010000035">
    <property type="protein sequence ID" value="KAK8739705.1"/>
    <property type="molecule type" value="Genomic_DNA"/>
</dbReference>
<protein>
    <recommendedName>
        <fullName evidence="2">Protein Abitram</fullName>
    </recommendedName>
    <alternativeName>
        <fullName evidence="3">Actin-binding transcription modulator</fullName>
    </alternativeName>
</protein>
<dbReference type="Pfam" id="PF01597">
    <property type="entry name" value="GCV_H"/>
    <property type="match status" value="1"/>
</dbReference>
<evidence type="ECO:0000256" key="1">
    <source>
        <dbReference type="ARBA" id="ARBA00010764"/>
    </source>
</evidence>
<evidence type="ECO:0000256" key="3">
    <source>
        <dbReference type="ARBA" id="ARBA00030463"/>
    </source>
</evidence>
<evidence type="ECO:0000256" key="4">
    <source>
        <dbReference type="SAM" id="MobiDB-lite"/>
    </source>
</evidence>
<evidence type="ECO:0000256" key="2">
    <source>
        <dbReference type="ARBA" id="ARBA00019325"/>
    </source>
</evidence>
<name>A0AAW0X5S3_CHEQU</name>
<dbReference type="Proteomes" id="UP001445076">
    <property type="component" value="Unassembled WGS sequence"/>
</dbReference>
<dbReference type="GO" id="GO:0048813">
    <property type="term" value="P:dendrite morphogenesis"/>
    <property type="evidence" value="ECO:0007669"/>
    <property type="project" value="TreeGrafter"/>
</dbReference>
<evidence type="ECO:0000313" key="5">
    <source>
        <dbReference type="EMBL" id="KAK8739706.1"/>
    </source>
</evidence>
<comment type="caution">
    <text evidence="5">The sequence shown here is derived from an EMBL/GenBank/DDBJ whole genome shotgun (WGS) entry which is preliminary data.</text>
</comment>
<reference evidence="5 6" key="1">
    <citation type="journal article" date="2024" name="BMC Genomics">
        <title>Genome assembly of redclaw crayfish (Cherax quadricarinatus) provides insights into its immune adaptation and hypoxia tolerance.</title>
        <authorList>
            <person name="Liu Z."/>
            <person name="Zheng J."/>
            <person name="Li H."/>
            <person name="Fang K."/>
            <person name="Wang S."/>
            <person name="He J."/>
            <person name="Zhou D."/>
            <person name="Weng S."/>
            <person name="Chi M."/>
            <person name="Gu Z."/>
            <person name="He J."/>
            <person name="Li F."/>
            <person name="Wang M."/>
        </authorList>
    </citation>
    <scope>NUCLEOTIDE SEQUENCE [LARGE SCALE GENOMIC DNA]</scope>
    <source>
        <strain evidence="5">ZL_2023a</strain>
    </source>
</reference>
<sequence length="244" mass="27317">MSNVVDRIEETVVLDLKYPSVSERYFTKYYFIPKERKKVENVSNLSNVDQDSPDELSNTETNPLNVNSEETSFQSHEYGFAKLNEEQISSNPDSSGHTCVMVHTNKLCLITLSHVHPILAEKKEITEVSYNVGKFNRLENQVSGKGKRGAQLMGVQSSVCIITCSDGSKYNILAGVQGKLVEVNERLVTQPQLVSEHPDAEGYLAVVLPPLRNGDFMRSKLLTEEQYKQLNHCTKTKSSSEASN</sequence>
<dbReference type="GO" id="GO:0051489">
    <property type="term" value="P:regulation of filopodium assembly"/>
    <property type="evidence" value="ECO:0007669"/>
    <property type="project" value="TreeGrafter"/>
</dbReference>
<evidence type="ECO:0000313" key="6">
    <source>
        <dbReference type="Proteomes" id="UP001445076"/>
    </source>
</evidence>